<accession>A0A8T1DAE7</accession>
<evidence type="ECO:0000313" key="1">
    <source>
        <dbReference type="EMBL" id="KAG2937726.1"/>
    </source>
</evidence>
<evidence type="ECO:0000313" key="2">
    <source>
        <dbReference type="Proteomes" id="UP000736787"/>
    </source>
</evidence>
<gene>
    <name evidence="1" type="ORF">PC117_g11559</name>
</gene>
<organism evidence="1 2">
    <name type="scientific">Phytophthora cactorum</name>
    <dbReference type="NCBI Taxonomy" id="29920"/>
    <lineage>
        <taxon>Eukaryota</taxon>
        <taxon>Sar</taxon>
        <taxon>Stramenopiles</taxon>
        <taxon>Oomycota</taxon>
        <taxon>Peronosporomycetes</taxon>
        <taxon>Peronosporales</taxon>
        <taxon>Peronosporaceae</taxon>
        <taxon>Phytophthora</taxon>
    </lineage>
</organism>
<reference evidence="1" key="1">
    <citation type="submission" date="2018-10" db="EMBL/GenBank/DDBJ databases">
        <title>Effector identification in a new, highly contiguous assembly of the strawberry crown rot pathogen Phytophthora cactorum.</title>
        <authorList>
            <person name="Armitage A.D."/>
            <person name="Nellist C.F."/>
            <person name="Bates H."/>
            <person name="Vickerstaff R.J."/>
            <person name="Harrison R.J."/>
        </authorList>
    </citation>
    <scope>NUCLEOTIDE SEQUENCE</scope>
    <source>
        <strain evidence="1">4040</strain>
    </source>
</reference>
<comment type="caution">
    <text evidence="1">The sequence shown here is derived from an EMBL/GenBank/DDBJ whole genome shotgun (WGS) entry which is preliminary data.</text>
</comment>
<protein>
    <submittedName>
        <fullName evidence="1">Uncharacterized protein</fullName>
    </submittedName>
</protein>
<dbReference type="Proteomes" id="UP000736787">
    <property type="component" value="Unassembled WGS sequence"/>
</dbReference>
<sequence length="89" mass="9727">MGSSGAISLRQAGNGLHWYLAASTPPHGVSETDIELLTECGQMTNLVFNAYPSIHRFPWIVDAGTSNTHVVQSLKREPSGTIKCSWDKR</sequence>
<dbReference type="EMBL" id="RCMK01000301">
    <property type="protein sequence ID" value="KAG2937726.1"/>
    <property type="molecule type" value="Genomic_DNA"/>
</dbReference>
<name>A0A8T1DAE7_9STRA</name>
<dbReference type="AlphaFoldDB" id="A0A8T1DAE7"/>
<proteinExistence type="predicted"/>